<dbReference type="PANTHER" id="PTHR46890:SF50">
    <property type="entry name" value="RNA-DIRECTED DNA POLYMERASE, EUKARYOTA, REVERSE TRANSCRIPTASE ZINC-BINDING DOMAIN PROTEIN-RELATED"/>
    <property type="match status" value="1"/>
</dbReference>
<evidence type="ECO:0000313" key="2">
    <source>
        <dbReference type="EMBL" id="KAJ0213400.1"/>
    </source>
</evidence>
<dbReference type="AlphaFoldDB" id="A0A9R1XG60"/>
<dbReference type="Pfam" id="PF00078">
    <property type="entry name" value="RVT_1"/>
    <property type="match status" value="1"/>
</dbReference>
<dbReference type="InterPro" id="IPR052343">
    <property type="entry name" value="Retrotransposon-Effector_Assoc"/>
</dbReference>
<proteinExistence type="predicted"/>
<name>A0A9R1XG60_LACSA</name>
<reference evidence="2 3" key="1">
    <citation type="journal article" date="2017" name="Nat. Commun.">
        <title>Genome assembly with in vitro proximity ligation data and whole-genome triplication in lettuce.</title>
        <authorList>
            <person name="Reyes-Chin-Wo S."/>
            <person name="Wang Z."/>
            <person name="Yang X."/>
            <person name="Kozik A."/>
            <person name="Arikit S."/>
            <person name="Song C."/>
            <person name="Xia L."/>
            <person name="Froenicke L."/>
            <person name="Lavelle D.O."/>
            <person name="Truco M.J."/>
            <person name="Xia R."/>
            <person name="Zhu S."/>
            <person name="Xu C."/>
            <person name="Xu H."/>
            <person name="Xu X."/>
            <person name="Cox K."/>
            <person name="Korf I."/>
            <person name="Meyers B.C."/>
            <person name="Michelmore R.W."/>
        </authorList>
    </citation>
    <scope>NUCLEOTIDE SEQUENCE [LARGE SCALE GENOMIC DNA]</scope>
    <source>
        <strain evidence="3">cv. Salinas</strain>
        <tissue evidence="2">Seedlings</tissue>
    </source>
</reference>
<protein>
    <recommendedName>
        <fullName evidence="1">Reverse transcriptase domain-containing protein</fullName>
    </recommendedName>
</protein>
<comment type="caution">
    <text evidence="2">The sequence shown here is derived from an EMBL/GenBank/DDBJ whole genome shotgun (WGS) entry which is preliminary data.</text>
</comment>
<sequence>MKLKEQVWKFFASKFDEDVPIRPKLINSRVDGSFSRDEIKEVVWCCVNDKPPGLDEFAFRVMKEFWDIIKIKIFNHIKNFESRGEFSRDCNASFISLISNIRDTLSLKDYMMVNLIGCMYKILSKILSLRIKKFLKIVGPEQSAYIEGRSILDGPLVLNELYTWTKKKKKKALVFKVDFDKAFDLLNWHYLDTIMEQMEFSKKWIVWIKGCLVSKRASIFFLMDPPPQSVLLEKGLKYLWILIQETFYSRIKLLLNKEEIKLLKDKMNSKALYYRYSRHNFSVIMHEACDQHKFNGIALPKDGPILSHIMLLKCFFIASELKVNLHKSKVFGIGVDDFEINSLATPIKVIDTLEGIRRRFLWGEIDYKRKINWVAWSTLVKPKTKGGLDISQTVVEIKLESNALWSKSIKSWHNILGVDGKPLAKAGLSVVL</sequence>
<organism evidence="2 3">
    <name type="scientific">Lactuca sativa</name>
    <name type="common">Garden lettuce</name>
    <dbReference type="NCBI Taxonomy" id="4236"/>
    <lineage>
        <taxon>Eukaryota</taxon>
        <taxon>Viridiplantae</taxon>
        <taxon>Streptophyta</taxon>
        <taxon>Embryophyta</taxon>
        <taxon>Tracheophyta</taxon>
        <taxon>Spermatophyta</taxon>
        <taxon>Magnoliopsida</taxon>
        <taxon>eudicotyledons</taxon>
        <taxon>Gunneridae</taxon>
        <taxon>Pentapetalae</taxon>
        <taxon>asterids</taxon>
        <taxon>campanulids</taxon>
        <taxon>Asterales</taxon>
        <taxon>Asteraceae</taxon>
        <taxon>Cichorioideae</taxon>
        <taxon>Cichorieae</taxon>
        <taxon>Lactucinae</taxon>
        <taxon>Lactuca</taxon>
    </lineage>
</organism>
<dbReference type="InterPro" id="IPR000477">
    <property type="entry name" value="RT_dom"/>
</dbReference>
<evidence type="ECO:0000313" key="3">
    <source>
        <dbReference type="Proteomes" id="UP000235145"/>
    </source>
</evidence>
<evidence type="ECO:0000259" key="1">
    <source>
        <dbReference type="Pfam" id="PF00078"/>
    </source>
</evidence>
<gene>
    <name evidence="2" type="ORF">LSAT_V11C400190820</name>
</gene>
<keyword evidence="3" id="KW-1185">Reference proteome</keyword>
<dbReference type="PANTHER" id="PTHR46890">
    <property type="entry name" value="NON-LTR RETROLELEMENT REVERSE TRANSCRIPTASE-LIKE PROTEIN-RELATED"/>
    <property type="match status" value="1"/>
</dbReference>
<feature type="domain" description="Reverse transcriptase" evidence="1">
    <location>
        <begin position="108"/>
        <end position="216"/>
    </location>
</feature>
<dbReference type="Proteomes" id="UP000235145">
    <property type="component" value="Unassembled WGS sequence"/>
</dbReference>
<accession>A0A9R1XG60</accession>
<dbReference type="EMBL" id="NBSK02000004">
    <property type="protein sequence ID" value="KAJ0213400.1"/>
    <property type="molecule type" value="Genomic_DNA"/>
</dbReference>